<comment type="function">
    <text evidence="4">Part of the outer membrane protein assembly complex, which is involved in assembly and insertion of beta-barrel proteins into the outer membrane.</text>
</comment>
<evidence type="ECO:0000256" key="3">
    <source>
        <dbReference type="ARBA" id="ARBA00023237"/>
    </source>
</evidence>
<dbReference type="KEGG" id="bgm:CAL15_18160"/>
<dbReference type="AlphaFoldDB" id="A0A1W6ZG55"/>
<feature type="domain" description="Outer membrane protein assembly factor BamE" evidence="6">
    <location>
        <begin position="31"/>
        <end position="100"/>
    </location>
</feature>
<name>A0A1W6ZG55_9BORD</name>
<dbReference type="GO" id="GO:0030674">
    <property type="term" value="F:protein-macromolecule adaptor activity"/>
    <property type="evidence" value="ECO:0007669"/>
    <property type="project" value="TreeGrafter"/>
</dbReference>
<keyword evidence="2 4" id="KW-0472">Membrane</keyword>
<comment type="subunit">
    <text evidence="4">Part of the Bam complex.</text>
</comment>
<dbReference type="Proteomes" id="UP000194161">
    <property type="component" value="Chromosome"/>
</dbReference>
<comment type="similarity">
    <text evidence="4">Belongs to the BamE family.</text>
</comment>
<dbReference type="STRING" id="463040.CAL15_18160"/>
<accession>A0A1W6ZG55</accession>
<dbReference type="GO" id="GO:0043165">
    <property type="term" value="P:Gram-negative-bacterium-type cell outer membrane assembly"/>
    <property type="evidence" value="ECO:0007669"/>
    <property type="project" value="UniProtKB-UniRule"/>
</dbReference>
<keyword evidence="3 4" id="KW-0998">Cell outer membrane</keyword>
<feature type="region of interest" description="Disordered" evidence="5">
    <location>
        <begin position="105"/>
        <end position="195"/>
    </location>
</feature>
<organism evidence="7 8">
    <name type="scientific">Bordetella genomosp. 13</name>
    <dbReference type="NCBI Taxonomy" id="463040"/>
    <lineage>
        <taxon>Bacteria</taxon>
        <taxon>Pseudomonadati</taxon>
        <taxon>Pseudomonadota</taxon>
        <taxon>Betaproteobacteria</taxon>
        <taxon>Burkholderiales</taxon>
        <taxon>Alcaligenaceae</taxon>
        <taxon>Bordetella</taxon>
    </lineage>
</organism>
<comment type="subcellular location">
    <subcellularLocation>
        <location evidence="4">Cell outer membrane</location>
    </subcellularLocation>
</comment>
<dbReference type="HAMAP" id="MF_00925">
    <property type="entry name" value="OM_assembly_BamE"/>
    <property type="match status" value="1"/>
</dbReference>
<dbReference type="PANTHER" id="PTHR37482:SF1">
    <property type="entry name" value="OUTER MEMBRANE PROTEIN ASSEMBLY FACTOR BAME"/>
    <property type="match status" value="1"/>
</dbReference>
<dbReference type="InterPro" id="IPR026592">
    <property type="entry name" value="BamE"/>
</dbReference>
<gene>
    <name evidence="4" type="primary">bamE</name>
    <name evidence="7" type="ORF">CAL15_18160</name>
</gene>
<evidence type="ECO:0000259" key="6">
    <source>
        <dbReference type="Pfam" id="PF04355"/>
    </source>
</evidence>
<evidence type="ECO:0000256" key="4">
    <source>
        <dbReference type="HAMAP-Rule" id="MF_00925"/>
    </source>
</evidence>
<evidence type="ECO:0000313" key="7">
    <source>
        <dbReference type="EMBL" id="ARP96130.1"/>
    </source>
</evidence>
<dbReference type="GO" id="GO:0051205">
    <property type="term" value="P:protein insertion into membrane"/>
    <property type="evidence" value="ECO:0007669"/>
    <property type="project" value="UniProtKB-UniRule"/>
</dbReference>
<dbReference type="Gene3D" id="3.30.1450.10">
    <property type="match status" value="1"/>
</dbReference>
<keyword evidence="1 4" id="KW-0732">Signal</keyword>
<evidence type="ECO:0000313" key="8">
    <source>
        <dbReference type="Proteomes" id="UP000194161"/>
    </source>
</evidence>
<sequence>MGLAALGVMVALAGCSSGKWGFPYRIDVQQGNWITQEQVALLQTGMSREQVRFALGSPMLTSVLHADRWDYPYYYKPGYGNARERKFTVWFENDRLVRWSGDQQPTLQPYQLDDDGNPIESAPPLAQEAQADAADKREDEARAAESKATETLDSDQARKQDEGSRQATPSVVVQPPASPSPYSPGLPGGDAQPLR</sequence>
<evidence type="ECO:0000256" key="5">
    <source>
        <dbReference type="SAM" id="MobiDB-lite"/>
    </source>
</evidence>
<dbReference type="GO" id="GO:1990063">
    <property type="term" value="C:Bam protein complex"/>
    <property type="evidence" value="ECO:0007669"/>
    <property type="project" value="TreeGrafter"/>
</dbReference>
<dbReference type="InterPro" id="IPR037873">
    <property type="entry name" value="BamE-like"/>
</dbReference>
<proteinExistence type="inferred from homology"/>
<dbReference type="InterPro" id="IPR007450">
    <property type="entry name" value="BamE_dom"/>
</dbReference>
<dbReference type="Pfam" id="PF04355">
    <property type="entry name" value="BamE"/>
    <property type="match status" value="1"/>
</dbReference>
<evidence type="ECO:0000256" key="1">
    <source>
        <dbReference type="ARBA" id="ARBA00022729"/>
    </source>
</evidence>
<evidence type="ECO:0000256" key="2">
    <source>
        <dbReference type="ARBA" id="ARBA00023136"/>
    </source>
</evidence>
<keyword evidence="8" id="KW-1185">Reference proteome</keyword>
<dbReference type="PANTHER" id="PTHR37482">
    <property type="entry name" value="OUTER MEMBRANE PROTEIN ASSEMBLY FACTOR BAME"/>
    <property type="match status" value="1"/>
</dbReference>
<dbReference type="OrthoDB" id="9808250at2"/>
<protein>
    <recommendedName>
        <fullName evidence="4">Outer membrane protein assembly factor BamE</fullName>
    </recommendedName>
</protein>
<reference evidence="7 8" key="1">
    <citation type="submission" date="2017-05" db="EMBL/GenBank/DDBJ databases">
        <title>Complete and WGS of Bordetella genogroups.</title>
        <authorList>
            <person name="Spilker T."/>
            <person name="LiPuma J."/>
        </authorList>
    </citation>
    <scope>NUCLEOTIDE SEQUENCE [LARGE SCALE GENOMIC DNA]</scope>
    <source>
        <strain evidence="7 8">AU7206</strain>
    </source>
</reference>
<dbReference type="EMBL" id="CP021111">
    <property type="protein sequence ID" value="ARP96130.1"/>
    <property type="molecule type" value="Genomic_DNA"/>
</dbReference>
<feature type="compositionally biased region" description="Basic and acidic residues" evidence="5">
    <location>
        <begin position="133"/>
        <end position="164"/>
    </location>
</feature>
<dbReference type="RefSeq" id="WP_086079881.1">
    <property type="nucleotide sequence ID" value="NZ_CP021111.1"/>
</dbReference>